<dbReference type="InterPro" id="IPR000515">
    <property type="entry name" value="MetI-like"/>
</dbReference>
<evidence type="ECO:0000256" key="1">
    <source>
        <dbReference type="ARBA" id="ARBA00004651"/>
    </source>
</evidence>
<feature type="transmembrane region" description="Helical" evidence="7">
    <location>
        <begin position="128"/>
        <end position="147"/>
    </location>
</feature>
<comment type="subcellular location">
    <subcellularLocation>
        <location evidence="1 7">Cell membrane</location>
        <topology evidence="1 7">Multi-pass membrane protein</topology>
    </subcellularLocation>
</comment>
<evidence type="ECO:0000256" key="2">
    <source>
        <dbReference type="ARBA" id="ARBA00022448"/>
    </source>
</evidence>
<dbReference type="Gene3D" id="1.10.3720.10">
    <property type="entry name" value="MetI-like"/>
    <property type="match status" value="1"/>
</dbReference>
<dbReference type="PANTHER" id="PTHR43386">
    <property type="entry name" value="OLIGOPEPTIDE TRANSPORT SYSTEM PERMEASE PROTEIN APPC"/>
    <property type="match status" value="1"/>
</dbReference>
<evidence type="ECO:0000256" key="6">
    <source>
        <dbReference type="ARBA" id="ARBA00023136"/>
    </source>
</evidence>
<dbReference type="AlphaFoldDB" id="A0A844KDE4"/>
<feature type="transmembrane region" description="Helical" evidence="7">
    <location>
        <begin position="222"/>
        <end position="246"/>
    </location>
</feature>
<feature type="domain" description="ABC transmembrane type-1" evidence="8">
    <location>
        <begin position="89"/>
        <end position="280"/>
    </location>
</feature>
<keyword evidence="10" id="KW-1185">Reference proteome</keyword>
<evidence type="ECO:0000313" key="9">
    <source>
        <dbReference type="EMBL" id="MTR76485.1"/>
    </source>
</evidence>
<gene>
    <name evidence="9" type="ORF">GMD21_07330</name>
</gene>
<feature type="transmembrane region" description="Helical" evidence="7">
    <location>
        <begin position="258"/>
        <end position="276"/>
    </location>
</feature>
<dbReference type="Proteomes" id="UP000448177">
    <property type="component" value="Unassembled WGS sequence"/>
</dbReference>
<dbReference type="GO" id="GO:0005886">
    <property type="term" value="C:plasma membrane"/>
    <property type="evidence" value="ECO:0007669"/>
    <property type="project" value="UniProtKB-SubCell"/>
</dbReference>
<reference evidence="9 10" key="1">
    <citation type="journal article" date="2019" name="Nat. Med.">
        <title>A library of human gut bacterial isolates paired with longitudinal multiomics data enables mechanistic microbiome research.</title>
        <authorList>
            <person name="Poyet M."/>
            <person name="Groussin M."/>
            <person name="Gibbons S.M."/>
            <person name="Avila-Pacheco J."/>
            <person name="Jiang X."/>
            <person name="Kearney S.M."/>
            <person name="Perrotta A.R."/>
            <person name="Berdy B."/>
            <person name="Zhao S."/>
            <person name="Lieberman T.D."/>
            <person name="Swanson P.K."/>
            <person name="Smith M."/>
            <person name="Roesemann S."/>
            <person name="Alexander J.E."/>
            <person name="Rich S.A."/>
            <person name="Livny J."/>
            <person name="Vlamakis H."/>
            <person name="Clish C."/>
            <person name="Bullock K."/>
            <person name="Deik A."/>
            <person name="Scott J."/>
            <person name="Pierce K.A."/>
            <person name="Xavier R.J."/>
            <person name="Alm E.J."/>
        </authorList>
    </citation>
    <scope>NUCLEOTIDE SEQUENCE [LARGE SCALE GENOMIC DNA]</scope>
    <source>
        <strain evidence="9 10">BIOML-A1</strain>
    </source>
</reference>
<comment type="caution">
    <text evidence="9">The sequence shown here is derived from an EMBL/GenBank/DDBJ whole genome shotgun (WGS) entry which is preliminary data.</text>
</comment>
<feature type="transmembrane region" description="Helical" evidence="7">
    <location>
        <begin position="91"/>
        <end position="116"/>
    </location>
</feature>
<keyword evidence="5 7" id="KW-1133">Transmembrane helix</keyword>
<feature type="transmembrane region" description="Helical" evidence="7">
    <location>
        <begin position="153"/>
        <end position="172"/>
    </location>
</feature>
<evidence type="ECO:0000256" key="5">
    <source>
        <dbReference type="ARBA" id="ARBA00022989"/>
    </source>
</evidence>
<sequence length="294" mass="32867">MRKAEKNNSSSENRIRIFKMNDFGKNKSSVIAGSILAVIIFACVFCRFFMTKDPTYMDLKNCNISPNKEFFFGTDTMGRDIFSMILYGGRISLFIGLISTVLSTTIAVIYGSFSGIAPEWIDELMMRFTEILLSIPSILLIIFLQALAGKNSVVTITVVIGLTSWMNIAKIVRTEVRQLRESEYLIAAKCMGGSFWHILRVHLLPNFVSSIMFMVVMNIRSAIIAESTLSFLGIGLPMEIISWGSMLSLSEKALMTNSWWIILIPGSVLVITLLCITELGEALRKNVNQKEGNL</sequence>
<comment type="similarity">
    <text evidence="7">Belongs to the binding-protein-dependent transport system permease family.</text>
</comment>
<evidence type="ECO:0000259" key="8">
    <source>
        <dbReference type="PROSITE" id="PS50928"/>
    </source>
</evidence>
<keyword evidence="6 7" id="KW-0472">Membrane</keyword>
<evidence type="ECO:0000256" key="7">
    <source>
        <dbReference type="RuleBase" id="RU363032"/>
    </source>
</evidence>
<keyword evidence="4 7" id="KW-0812">Transmembrane</keyword>
<evidence type="ECO:0000313" key="10">
    <source>
        <dbReference type="Proteomes" id="UP000448177"/>
    </source>
</evidence>
<evidence type="ECO:0000256" key="4">
    <source>
        <dbReference type="ARBA" id="ARBA00022692"/>
    </source>
</evidence>
<dbReference type="CDD" id="cd06261">
    <property type="entry name" value="TM_PBP2"/>
    <property type="match status" value="1"/>
</dbReference>
<dbReference type="GO" id="GO:0055085">
    <property type="term" value="P:transmembrane transport"/>
    <property type="evidence" value="ECO:0007669"/>
    <property type="project" value="InterPro"/>
</dbReference>
<dbReference type="InterPro" id="IPR050366">
    <property type="entry name" value="BP-dependent_transpt_permease"/>
</dbReference>
<organism evidence="9 10">
    <name type="scientific">Mediterraneibacter faecis</name>
    <dbReference type="NCBI Taxonomy" id="592978"/>
    <lineage>
        <taxon>Bacteria</taxon>
        <taxon>Bacillati</taxon>
        <taxon>Bacillota</taxon>
        <taxon>Clostridia</taxon>
        <taxon>Lachnospirales</taxon>
        <taxon>Lachnospiraceae</taxon>
        <taxon>Mediterraneibacter</taxon>
    </lineage>
</organism>
<dbReference type="Pfam" id="PF00528">
    <property type="entry name" value="BPD_transp_1"/>
    <property type="match status" value="1"/>
</dbReference>
<accession>A0A844KDE4</accession>
<keyword evidence="2 7" id="KW-0813">Transport</keyword>
<proteinExistence type="inferred from homology"/>
<name>A0A844KDE4_9FIRM</name>
<dbReference type="InterPro" id="IPR035906">
    <property type="entry name" value="MetI-like_sf"/>
</dbReference>
<dbReference type="PANTHER" id="PTHR43386:SF1">
    <property type="entry name" value="D,D-DIPEPTIDE TRANSPORT SYSTEM PERMEASE PROTEIN DDPC-RELATED"/>
    <property type="match status" value="1"/>
</dbReference>
<feature type="transmembrane region" description="Helical" evidence="7">
    <location>
        <begin position="29"/>
        <end position="50"/>
    </location>
</feature>
<dbReference type="SUPFAM" id="SSF161098">
    <property type="entry name" value="MetI-like"/>
    <property type="match status" value="1"/>
</dbReference>
<dbReference type="EMBL" id="WNAF01000003">
    <property type="protein sequence ID" value="MTR76485.1"/>
    <property type="molecule type" value="Genomic_DNA"/>
</dbReference>
<dbReference type="PROSITE" id="PS50928">
    <property type="entry name" value="ABC_TM1"/>
    <property type="match status" value="1"/>
</dbReference>
<keyword evidence="3" id="KW-1003">Cell membrane</keyword>
<protein>
    <submittedName>
        <fullName evidence="9">ABC transporter permease subunit</fullName>
    </submittedName>
</protein>
<evidence type="ECO:0000256" key="3">
    <source>
        <dbReference type="ARBA" id="ARBA00022475"/>
    </source>
</evidence>